<gene>
    <name evidence="2" type="ORF">FEK35_27395</name>
</gene>
<keyword evidence="1" id="KW-0472">Membrane</keyword>
<sequence length="208" mass="22540">MPDPSAQNQQSGSTGDEQLSAIINFAGQLKSATRQARGAMIAAIGAAVVSAGASLYVANVQIASTTEQANVEFHRAESLKAYTDFYTAVRAATRTGADIVKRLDENPVPETEIDQLTDRYNLEELPEIDRALTGIVLLASDTVRNHADATYLALKSTVEALNIRIGHRNNSTYRADQAVEFRQTFPPRSAALASKLADMSDAMRRDLK</sequence>
<keyword evidence="1" id="KW-1133">Transmembrane helix</keyword>
<evidence type="ECO:0000256" key="1">
    <source>
        <dbReference type="SAM" id="Phobius"/>
    </source>
</evidence>
<dbReference type="RefSeq" id="WP_138458658.1">
    <property type="nucleotide sequence ID" value="NZ_JADLPK010000004.1"/>
</dbReference>
<name>A0A5R8P661_9NOCA</name>
<protein>
    <submittedName>
        <fullName evidence="2">Uncharacterized protein</fullName>
    </submittedName>
</protein>
<reference evidence="2 3" key="1">
    <citation type="submission" date="2019-05" db="EMBL/GenBank/DDBJ databases">
        <title>Genomes sequences of two Nocardia cyriacigeorgica environmental isolates, type strains Nocardia asteroides ATCC 19247 and Nocardia cyriacigeorgica DSM 44484.</title>
        <authorList>
            <person name="Vautrin F."/>
            <person name="Bergeron E."/>
            <person name="Dubost A."/>
            <person name="Abrouk D."/>
            <person name="Rodriguez Nava V."/>
            <person name="Pujic P."/>
        </authorList>
    </citation>
    <scope>NUCLEOTIDE SEQUENCE [LARGE SCALE GENOMIC DNA]</scope>
    <source>
        <strain evidence="2 3">EML 1456</strain>
    </source>
</reference>
<dbReference type="Proteomes" id="UP000308349">
    <property type="component" value="Unassembled WGS sequence"/>
</dbReference>
<feature type="transmembrane region" description="Helical" evidence="1">
    <location>
        <begin position="38"/>
        <end position="58"/>
    </location>
</feature>
<evidence type="ECO:0000313" key="2">
    <source>
        <dbReference type="EMBL" id="TLF96817.1"/>
    </source>
</evidence>
<dbReference type="AlphaFoldDB" id="A0A5R8P661"/>
<keyword evidence="1" id="KW-0812">Transmembrane</keyword>
<comment type="caution">
    <text evidence="2">The sequence shown here is derived from an EMBL/GenBank/DDBJ whole genome shotgun (WGS) entry which is preliminary data.</text>
</comment>
<dbReference type="EMBL" id="VBUU01000040">
    <property type="protein sequence ID" value="TLF96817.1"/>
    <property type="molecule type" value="Genomic_DNA"/>
</dbReference>
<organism evidence="2 3">
    <name type="scientific">Nocardia cyriacigeorgica</name>
    <dbReference type="NCBI Taxonomy" id="135487"/>
    <lineage>
        <taxon>Bacteria</taxon>
        <taxon>Bacillati</taxon>
        <taxon>Actinomycetota</taxon>
        <taxon>Actinomycetes</taxon>
        <taxon>Mycobacteriales</taxon>
        <taxon>Nocardiaceae</taxon>
        <taxon>Nocardia</taxon>
    </lineage>
</organism>
<evidence type="ECO:0000313" key="3">
    <source>
        <dbReference type="Proteomes" id="UP000308349"/>
    </source>
</evidence>
<proteinExistence type="predicted"/>
<accession>A0A5R8P661</accession>